<feature type="transmembrane region" description="Helical" evidence="1">
    <location>
        <begin position="98"/>
        <end position="117"/>
    </location>
</feature>
<dbReference type="InterPro" id="IPR025327">
    <property type="entry name" value="DUF4233"/>
</dbReference>
<proteinExistence type="predicted"/>
<feature type="transmembrane region" description="Helical" evidence="1">
    <location>
        <begin position="20"/>
        <end position="40"/>
    </location>
</feature>
<dbReference type="Pfam" id="PF14017">
    <property type="entry name" value="DUF4233"/>
    <property type="match status" value="1"/>
</dbReference>
<dbReference type="AlphaFoldDB" id="A0AAU7E067"/>
<evidence type="ECO:0000256" key="1">
    <source>
        <dbReference type="SAM" id="Phobius"/>
    </source>
</evidence>
<name>A0AAU7E067_9MICO</name>
<protein>
    <submittedName>
        <fullName evidence="2">DUF4233 domain-containing protein</fullName>
    </submittedName>
</protein>
<feature type="transmembrane region" description="Helical" evidence="1">
    <location>
        <begin position="52"/>
        <end position="69"/>
    </location>
</feature>
<feature type="transmembrane region" description="Helical" evidence="1">
    <location>
        <begin position="76"/>
        <end position="92"/>
    </location>
</feature>
<keyword evidence="1" id="KW-1133">Transmembrane helix</keyword>
<sequence>MTSQNSTPRIVAKKSARMLFLSTTLILEAIVVLFGTAVAVKFAEVDKLDAPISTLWIMGGLLSVLMIIFSRMQATSYGLIAGTAVQIPFVAMGRYVDMMYLVAAVFVGLWIGSWWLGSKIDRERAQYDALHPDEAPNV</sequence>
<reference evidence="2" key="1">
    <citation type="submission" date="2024-02" db="EMBL/GenBank/DDBJ databases">
        <title>Tomenella chthoni gen. nov. sp. nov., a member of the family Jonesiaceae isolated from bat guano.</title>
        <authorList>
            <person name="Miller S.L."/>
            <person name="King J."/>
            <person name="Sankaranarayanan K."/>
            <person name="Lawson P.A."/>
        </authorList>
    </citation>
    <scope>NUCLEOTIDE SEQUENCE</scope>
    <source>
        <strain evidence="2">BS-20</strain>
    </source>
</reference>
<dbReference type="EMBL" id="CP146203">
    <property type="protein sequence ID" value="XBH22456.1"/>
    <property type="molecule type" value="Genomic_DNA"/>
</dbReference>
<evidence type="ECO:0000313" key="2">
    <source>
        <dbReference type="EMBL" id="XBH22456.1"/>
    </source>
</evidence>
<organism evidence="2">
    <name type="scientific">Jonesiaceae bacterium BS-20</name>
    <dbReference type="NCBI Taxonomy" id="3120821"/>
    <lineage>
        <taxon>Bacteria</taxon>
        <taxon>Bacillati</taxon>
        <taxon>Actinomycetota</taxon>
        <taxon>Actinomycetes</taxon>
        <taxon>Micrococcales</taxon>
        <taxon>Jonesiaceae</taxon>
    </lineage>
</organism>
<accession>A0AAU7E067</accession>
<keyword evidence="1" id="KW-0812">Transmembrane</keyword>
<keyword evidence="1" id="KW-0472">Membrane</keyword>
<gene>
    <name evidence="2" type="ORF">V5R04_04320</name>
</gene>